<evidence type="ECO:0000313" key="1">
    <source>
        <dbReference type="EMBL" id="EFH82751.1"/>
    </source>
</evidence>
<keyword evidence="1" id="KW-0378">Hydrolase</keyword>
<dbReference type="eggNOG" id="COG1011">
    <property type="taxonomic scope" value="Bacteria"/>
</dbReference>
<dbReference type="SFLD" id="SFLDS00003">
    <property type="entry name" value="Haloacid_Dehalogenase"/>
    <property type="match status" value="1"/>
</dbReference>
<dbReference type="PANTHER" id="PTHR43611">
    <property type="entry name" value="ALPHA-D-GLUCOSE 1-PHOSPHATE PHOSPHATASE"/>
    <property type="match status" value="1"/>
</dbReference>
<dbReference type="NCBIfam" id="TIGR01549">
    <property type="entry name" value="HAD-SF-IA-v1"/>
    <property type="match status" value="1"/>
</dbReference>
<dbReference type="InParanoid" id="D6U283"/>
<dbReference type="RefSeq" id="WP_007921107.1">
    <property type="nucleotide sequence ID" value="NZ_ADVG01000004.1"/>
</dbReference>
<reference evidence="1 2" key="1">
    <citation type="journal article" date="2011" name="Stand. Genomic Sci.">
        <title>Non-contiguous finished genome sequence and contextual data of the filamentous soil bacterium Ktedonobacter racemifer type strain (SOSP1-21).</title>
        <authorList>
            <person name="Chang Y.J."/>
            <person name="Land M."/>
            <person name="Hauser L."/>
            <person name="Chertkov O."/>
            <person name="Del Rio T.G."/>
            <person name="Nolan M."/>
            <person name="Copeland A."/>
            <person name="Tice H."/>
            <person name="Cheng J.F."/>
            <person name="Lucas S."/>
            <person name="Han C."/>
            <person name="Goodwin L."/>
            <person name="Pitluck S."/>
            <person name="Ivanova N."/>
            <person name="Ovchinikova G."/>
            <person name="Pati A."/>
            <person name="Chen A."/>
            <person name="Palaniappan K."/>
            <person name="Mavromatis K."/>
            <person name="Liolios K."/>
            <person name="Brettin T."/>
            <person name="Fiebig A."/>
            <person name="Rohde M."/>
            <person name="Abt B."/>
            <person name="Goker M."/>
            <person name="Detter J.C."/>
            <person name="Woyke T."/>
            <person name="Bristow J."/>
            <person name="Eisen J.A."/>
            <person name="Markowitz V."/>
            <person name="Hugenholtz P."/>
            <person name="Kyrpides N.C."/>
            <person name="Klenk H.P."/>
            <person name="Lapidus A."/>
        </authorList>
    </citation>
    <scope>NUCLEOTIDE SEQUENCE [LARGE SCALE GENOMIC DNA]</scope>
    <source>
        <strain evidence="2">DSM 44963</strain>
    </source>
</reference>
<comment type="caution">
    <text evidence="1">The sequence shown here is derived from an EMBL/GenBank/DDBJ whole genome shotgun (WGS) entry which is preliminary data.</text>
</comment>
<dbReference type="InterPro" id="IPR023214">
    <property type="entry name" value="HAD_sf"/>
</dbReference>
<dbReference type="PRINTS" id="PR00413">
    <property type="entry name" value="HADHALOGNASE"/>
</dbReference>
<dbReference type="EMBL" id="ADVG01000004">
    <property type="protein sequence ID" value="EFH82751.1"/>
    <property type="molecule type" value="Genomic_DNA"/>
</dbReference>
<dbReference type="SFLD" id="SFLDG01129">
    <property type="entry name" value="C1.5:_HAD__Beta-PGM__Phosphata"/>
    <property type="match status" value="1"/>
</dbReference>
<proteinExistence type="predicted"/>
<protein>
    <submittedName>
        <fullName evidence="1">HAD-superfamily hydrolase, subfamily IA, variant 3</fullName>
    </submittedName>
</protein>
<dbReference type="STRING" id="485913.Krac_3598"/>
<name>D6U283_KTERA</name>
<keyword evidence="2" id="KW-1185">Reference proteome</keyword>
<organism evidence="1 2">
    <name type="scientific">Ktedonobacter racemifer DSM 44963</name>
    <dbReference type="NCBI Taxonomy" id="485913"/>
    <lineage>
        <taxon>Bacteria</taxon>
        <taxon>Bacillati</taxon>
        <taxon>Chloroflexota</taxon>
        <taxon>Ktedonobacteria</taxon>
        <taxon>Ktedonobacterales</taxon>
        <taxon>Ktedonobacteraceae</taxon>
        <taxon>Ktedonobacter</taxon>
    </lineage>
</organism>
<dbReference type="PANTHER" id="PTHR43611:SF3">
    <property type="entry name" value="FLAVIN MONONUCLEOTIDE HYDROLASE 1, CHLOROPLATIC"/>
    <property type="match status" value="1"/>
</dbReference>
<dbReference type="Gene3D" id="3.40.50.1000">
    <property type="entry name" value="HAD superfamily/HAD-like"/>
    <property type="match status" value="1"/>
</dbReference>
<dbReference type="InterPro" id="IPR036412">
    <property type="entry name" value="HAD-like_sf"/>
</dbReference>
<evidence type="ECO:0000313" key="2">
    <source>
        <dbReference type="Proteomes" id="UP000004508"/>
    </source>
</evidence>
<dbReference type="NCBIfam" id="TIGR01509">
    <property type="entry name" value="HAD-SF-IA-v3"/>
    <property type="match status" value="1"/>
</dbReference>
<accession>D6U283</accession>
<dbReference type="OrthoDB" id="9795007at2"/>
<dbReference type="AlphaFoldDB" id="D6U283"/>
<dbReference type="Proteomes" id="UP000004508">
    <property type="component" value="Unassembled WGS sequence"/>
</dbReference>
<sequence length="211" mass="24191">MPIQAIIVDFYDVLYCEKDSVSLQIFEQRHNLPEGGLRQAMSRSKYFREARLGRVDGETLWRDVAQHIGTSPEEWRTLVSLSESAFGLNEDLVAFFERLHPYYKMALLSNATPHVRHLVTQQFHLSHLFDVMVISAEEGVKKPDPESYERTLQRLQVPAAETIFVDDDQDYVATAQALGMYGVAFHTTKQAMTDIDKLLQSNEREISPQNT</sequence>
<dbReference type="GO" id="GO:0016787">
    <property type="term" value="F:hydrolase activity"/>
    <property type="evidence" value="ECO:0007669"/>
    <property type="project" value="UniProtKB-KW"/>
</dbReference>
<dbReference type="SUPFAM" id="SSF56784">
    <property type="entry name" value="HAD-like"/>
    <property type="match status" value="1"/>
</dbReference>
<gene>
    <name evidence="1" type="ORF">Krac_3598</name>
</gene>
<dbReference type="Pfam" id="PF00702">
    <property type="entry name" value="Hydrolase"/>
    <property type="match status" value="1"/>
</dbReference>
<dbReference type="InterPro" id="IPR006439">
    <property type="entry name" value="HAD-SF_hydro_IA"/>
</dbReference>